<dbReference type="SUPFAM" id="SSF52540">
    <property type="entry name" value="P-loop containing nucleoside triphosphate hydrolases"/>
    <property type="match status" value="2"/>
</dbReference>
<dbReference type="GO" id="GO:0031507">
    <property type="term" value="P:heterochromatin formation"/>
    <property type="evidence" value="ECO:0000318"/>
    <property type="project" value="GO_Central"/>
</dbReference>
<keyword evidence="6" id="KW-1185">Reference proteome</keyword>
<keyword evidence="1" id="KW-0378">Hydrolase</keyword>
<keyword evidence="7" id="KW-0347">Helicase</keyword>
<dbReference type="AlphaFoldDB" id="A0A9R0J0U3"/>
<dbReference type="InterPro" id="IPR014001">
    <property type="entry name" value="Helicase_ATP-bd"/>
</dbReference>
<dbReference type="Pfam" id="PF00271">
    <property type="entry name" value="Helicase_C"/>
    <property type="match status" value="1"/>
</dbReference>
<keyword evidence="2" id="KW-0175">Coiled coil</keyword>
<dbReference type="GO" id="GO:0000785">
    <property type="term" value="C:chromatin"/>
    <property type="evidence" value="ECO:0000318"/>
    <property type="project" value="GO_Central"/>
</dbReference>
<organism evidence="6 7">
    <name type="scientific">Spinacia oleracea</name>
    <name type="common">Spinach</name>
    <dbReference type="NCBI Taxonomy" id="3562"/>
    <lineage>
        <taxon>Eukaryota</taxon>
        <taxon>Viridiplantae</taxon>
        <taxon>Streptophyta</taxon>
        <taxon>Embryophyta</taxon>
        <taxon>Tracheophyta</taxon>
        <taxon>Spermatophyta</taxon>
        <taxon>Magnoliopsida</taxon>
        <taxon>eudicotyledons</taxon>
        <taxon>Gunneridae</taxon>
        <taxon>Pentapetalae</taxon>
        <taxon>Caryophyllales</taxon>
        <taxon>Chenopodiaceae</taxon>
        <taxon>Chenopodioideae</taxon>
        <taxon>Anserineae</taxon>
        <taxon>Spinacia</taxon>
    </lineage>
</organism>
<dbReference type="RefSeq" id="XP_021858632.2">
    <property type="nucleotide sequence ID" value="XM_022002940.2"/>
</dbReference>
<reference evidence="6" key="1">
    <citation type="journal article" date="2021" name="Nat. Commun.">
        <title>Genomic analyses provide insights into spinach domestication and the genetic basis of agronomic traits.</title>
        <authorList>
            <person name="Cai X."/>
            <person name="Sun X."/>
            <person name="Xu C."/>
            <person name="Sun H."/>
            <person name="Wang X."/>
            <person name="Ge C."/>
            <person name="Zhang Z."/>
            <person name="Wang Q."/>
            <person name="Fei Z."/>
            <person name="Jiao C."/>
            <person name="Wang Q."/>
        </authorList>
    </citation>
    <scope>NUCLEOTIDE SEQUENCE [LARGE SCALE GENOMIC DNA]</scope>
    <source>
        <strain evidence="6">cv. Varoflay</strain>
    </source>
</reference>
<dbReference type="PROSITE" id="PS51194">
    <property type="entry name" value="HELICASE_CTER"/>
    <property type="match status" value="1"/>
</dbReference>
<feature type="domain" description="Helicase C-terminal" evidence="5">
    <location>
        <begin position="522"/>
        <end position="679"/>
    </location>
</feature>
<dbReference type="PANTHER" id="PTHR10799">
    <property type="entry name" value="SNF2/RAD54 HELICASE FAMILY"/>
    <property type="match status" value="1"/>
</dbReference>
<evidence type="ECO:0000256" key="1">
    <source>
        <dbReference type="ARBA" id="ARBA00022801"/>
    </source>
</evidence>
<gene>
    <name evidence="7" type="primary">LOC110797821</name>
</gene>
<dbReference type="Gene3D" id="3.40.50.10810">
    <property type="entry name" value="Tandem AAA-ATPase domain"/>
    <property type="match status" value="1"/>
</dbReference>
<dbReference type="GeneID" id="110797821"/>
<dbReference type="InterPro" id="IPR000330">
    <property type="entry name" value="SNF2_N"/>
</dbReference>
<evidence type="ECO:0000259" key="5">
    <source>
        <dbReference type="PROSITE" id="PS51194"/>
    </source>
</evidence>
<evidence type="ECO:0000259" key="4">
    <source>
        <dbReference type="PROSITE" id="PS51192"/>
    </source>
</evidence>
<dbReference type="SMART" id="SM00487">
    <property type="entry name" value="DEXDc"/>
    <property type="match status" value="1"/>
</dbReference>
<proteinExistence type="predicted"/>
<evidence type="ECO:0000313" key="6">
    <source>
        <dbReference type="Proteomes" id="UP000813463"/>
    </source>
</evidence>
<keyword evidence="7" id="KW-0067">ATP-binding</keyword>
<evidence type="ECO:0000256" key="2">
    <source>
        <dbReference type="SAM" id="Coils"/>
    </source>
</evidence>
<dbReference type="Gene3D" id="3.40.50.300">
    <property type="entry name" value="P-loop containing nucleotide triphosphate hydrolases"/>
    <property type="match status" value="1"/>
</dbReference>
<dbReference type="GO" id="GO:0003677">
    <property type="term" value="F:DNA binding"/>
    <property type="evidence" value="ECO:0000318"/>
    <property type="project" value="GO_Central"/>
</dbReference>
<evidence type="ECO:0000313" key="7">
    <source>
        <dbReference type="RefSeq" id="XP_021858632.2"/>
    </source>
</evidence>
<evidence type="ECO:0000256" key="3">
    <source>
        <dbReference type="SAM" id="MobiDB-lite"/>
    </source>
</evidence>
<dbReference type="InterPro" id="IPR001650">
    <property type="entry name" value="Helicase_C-like"/>
</dbReference>
<dbReference type="InterPro" id="IPR038718">
    <property type="entry name" value="SNF2-like_sf"/>
</dbReference>
<dbReference type="InterPro" id="IPR027417">
    <property type="entry name" value="P-loop_NTPase"/>
</dbReference>
<name>A0A9R0J0U3_SPIOL</name>
<feature type="coiled-coil region" evidence="2">
    <location>
        <begin position="674"/>
        <end position="701"/>
    </location>
</feature>
<dbReference type="PROSITE" id="PS51192">
    <property type="entry name" value="HELICASE_ATP_BIND_1"/>
    <property type="match status" value="1"/>
</dbReference>
<accession>A0A9R0J0U3</accession>
<dbReference type="Pfam" id="PF00176">
    <property type="entry name" value="SNF2-rel_dom"/>
    <property type="match status" value="1"/>
</dbReference>
<dbReference type="GO" id="GO:0005524">
    <property type="term" value="F:ATP binding"/>
    <property type="evidence" value="ECO:0007669"/>
    <property type="project" value="InterPro"/>
</dbReference>
<keyword evidence="7" id="KW-0547">Nucleotide-binding</keyword>
<feature type="coiled-coil region" evidence="2">
    <location>
        <begin position="50"/>
        <end position="84"/>
    </location>
</feature>
<dbReference type="GO" id="GO:0005634">
    <property type="term" value="C:nucleus"/>
    <property type="evidence" value="ECO:0000318"/>
    <property type="project" value="GO_Central"/>
</dbReference>
<dbReference type="SMART" id="SM00490">
    <property type="entry name" value="HELICc"/>
    <property type="match status" value="1"/>
</dbReference>
<dbReference type="GO" id="GO:0140750">
    <property type="term" value="F:nucleosome array spacer activity"/>
    <property type="evidence" value="ECO:0000318"/>
    <property type="project" value="GO_Central"/>
</dbReference>
<feature type="compositionally biased region" description="Basic residues" evidence="3">
    <location>
        <begin position="127"/>
        <end position="140"/>
    </location>
</feature>
<dbReference type="GO" id="GO:0045944">
    <property type="term" value="P:positive regulation of transcription by RNA polymerase II"/>
    <property type="evidence" value="ECO:0000318"/>
    <property type="project" value="GO_Central"/>
</dbReference>
<dbReference type="Proteomes" id="UP000813463">
    <property type="component" value="Chromosome 3"/>
</dbReference>
<protein>
    <submittedName>
        <fullName evidence="7">ATP-dependent DNA helicase DDM1</fullName>
    </submittedName>
</protein>
<sequence length="763" mass="87071">MAEENETKVVDPPIDSPTSVLEDEDIVKEEAEVNDLLIEAKNGDAILISKEMAEEEEKLLELRMKEEIAEQERLAANAANLNESQFSKLDELLNQTQLYSEFLLEKMDDITLDRVEEQEDEEEPKPNKGKKRGRGAKKKAAQYNDKKAKRAVAAMITRSKEGTVAEDSDLTEEERVAKEQSQLVPLLTGGQLKSYQIKGVKWMISLWQNGLNGILADQMGLGKTIQTIGFLAHLKGEGLHGPYMVIAPLSTLSNWMNEINRFTPSMKAIIYHGNPKERNQIRLKHMPKSIGPNFPIVITSYEVALNDARKHLKSYKWKHVIVDEGHRLKNSNCKLFKELKRLPIENKLLLTGTPLQNNLAELWSLLNFILPDIFSSHEEFESWFDLSGKRSNEVEKEEVEEKKRVQVVAKLHAILRPFLLRRMKADVEQSLPGKKEIILYATMTEHQKNFQDHLVNRTLENHLVENVSLGGVPRGLRGKLNNLMIQLRKNCNHPDLLESAFDGSYFYPPVEQIVGQCGKFQLLERLLTKLFARKHKVLIFSQWTKILDIMDYYFSEKGLKVCRIDGSVKLEERRRQINEFNDVDSDFRIFLLSTRAGGLGINLTAADTCVLYDSDWNPQMDLQAMDRCHRIGQTKPVHVYRLATAQSVEGRMLKRAFSKLRLEHVVIGKGQFKAERTLNNIMEEEDLLELLQEEEDDEDKMVQTEISDEDMEKVLDRTDLLVASGAAYEDAKKAEKFVLPLKGPGWEVVIPTATGGVLSTLNS</sequence>
<dbReference type="CDD" id="cd18793">
    <property type="entry name" value="SF2_C_SNF"/>
    <property type="match status" value="1"/>
</dbReference>
<reference evidence="7" key="2">
    <citation type="submission" date="2025-08" db="UniProtKB">
        <authorList>
            <consortium name="RefSeq"/>
        </authorList>
    </citation>
    <scope>IDENTIFICATION</scope>
    <source>
        <tissue evidence="7">Leaf</tissue>
    </source>
</reference>
<feature type="region of interest" description="Disordered" evidence="3">
    <location>
        <begin position="115"/>
        <end position="141"/>
    </location>
</feature>
<feature type="domain" description="Helicase ATP-binding" evidence="4">
    <location>
        <begin position="204"/>
        <end position="372"/>
    </location>
</feature>
<dbReference type="GO" id="GO:0004386">
    <property type="term" value="F:helicase activity"/>
    <property type="evidence" value="ECO:0007669"/>
    <property type="project" value="UniProtKB-KW"/>
</dbReference>
<dbReference type="GO" id="GO:0016787">
    <property type="term" value="F:hydrolase activity"/>
    <property type="evidence" value="ECO:0007669"/>
    <property type="project" value="UniProtKB-KW"/>
</dbReference>
<dbReference type="GO" id="GO:0003682">
    <property type="term" value="F:chromatin binding"/>
    <property type="evidence" value="ECO:0000318"/>
    <property type="project" value="GO_Central"/>
</dbReference>
<dbReference type="KEGG" id="soe:110797821"/>
<dbReference type="InterPro" id="IPR049730">
    <property type="entry name" value="SNF2/RAD54-like_C"/>
</dbReference>